<dbReference type="PANTHER" id="PTHR32114:SF2">
    <property type="entry name" value="ABC TRANSPORTER ABCH.3"/>
    <property type="match status" value="1"/>
</dbReference>
<feature type="domain" description="Rad50/SbcC-type AAA" evidence="3">
    <location>
        <begin position="404"/>
        <end position="633"/>
    </location>
</feature>
<dbReference type="GO" id="GO:0006302">
    <property type="term" value="P:double-strand break repair"/>
    <property type="evidence" value="ECO:0007669"/>
    <property type="project" value="InterPro"/>
</dbReference>
<evidence type="ECO:0000259" key="2">
    <source>
        <dbReference type="Pfam" id="PF00149"/>
    </source>
</evidence>
<feature type="domain" description="Calcineurin-like phosphoesterase" evidence="2">
    <location>
        <begin position="16"/>
        <end position="191"/>
    </location>
</feature>
<dbReference type="InterPro" id="IPR038729">
    <property type="entry name" value="Rad50/SbcC_AAA"/>
</dbReference>
<sequence length="1288" mass="152537">MDYHTEYIDYKGHIKRIYHISDIHINLQSKHDEYRYVFNNLYTFLREEKKKYNIPLETNKDLECCIVITGDILHSKTELMPECIEITREFLTKCAELMPTIMIAGNHDMNVNNKERLDALTPIRNGIREELPLYYLKESGLYYFNNIVWSHAAVQDYLIIDPTLIQGTNKKKICLFHGRVNGVILFNKTKLSGETIKKTNKTITPESFKGYDYTLMGDIHKHQYLDKEKTMAYSGSLIQQNHGETVKGHGVLVWDIENNTSHFQEIKNDYCFYTHKIKNSKISNDDVETIQKKLKKTHIRLRLQLDNTPFNKLQEIIALFKNNFNVLEVNYQDCSNGNQSDIKKEITMNITNIDYQNKLIEEYLKRYTSTTDKNIEYVKKLNEISNKQLEQNDMWLNARWKLIKLEFSNLFSYGENNVINFKDYKGILGIIAPNHMGKSAIIDIILFTLYDKFPRKGNVKDIVNNRKNNFKSKIIFKIGSWRYVVIKQGNKTDKGRVSSKIEFYRINKENIKEILTEETVVKTKNAILKYVGLYEDIIQTNISLQNNNCNFIEAENTARKKELERILQVDFIGVLQKKSNIMIADKRAIYKHLQNNCYEESILQLNKNISECVKDLKENDTIQRNLKQQLSQLDTIINNKVVDLIPNIEEEMNIFKNKIGDNPEEKLVEYEDQLKIINLKQVQILLDVIKNKNNNGIDIDDNEIDIDIDDNEIDIDDNDNKIGFEKLHKMEFDAFEKYREDCEKKHNEYVKTRESTTNKYNIDIEKLISNIKHLTVYNNKESESYNENLYETTQREINDKKKQLTLIIKYENEIKKIIDIIDKYNELINNKKDFINKCNEETLPSDIITLLEEEPIYELKEELKEKNTKLEQFIKGKVKLYTTSDLDKYKDLHKNTSIYEYLENYQSEQEDKCFKKEEYIETIKELESKIRTENIKMNKLIKKLNTEIFNKNDIISDKESSNTILIKLSKKKLSIENEIEDKSKWIMDYENDISIQNENKQTEKQIENLKHKRVLLNEKRDKEYELFIKYYNISQKLKQCESEIEIINHDIETIKKNKNNYKTIETKYKENELNKTDIKEMREQLDLIKEQEKKIEYKLNVSKTEFTRNNTKLDEHKKEIERMKDIEKELNIYTVYNDALKNLPFVIIKKVVPRLESKINELLSVCTNFVVKVQVDNNHIDIYIDRPIYNGRLILLNNASGFERFISSLAIRLALLDISQLPKPNFIAIDEGWTSFDYNNLNNVRTIFDFLVEKFDFVLSISHLSQIKEHCSSQIHLKKNDKGYSIIV</sequence>
<feature type="coiled-coil region" evidence="1">
    <location>
        <begin position="916"/>
        <end position="943"/>
    </location>
</feature>
<dbReference type="EMBL" id="MN738843">
    <property type="protein sequence ID" value="QHT27837.1"/>
    <property type="molecule type" value="Genomic_DNA"/>
</dbReference>
<evidence type="ECO:0008006" key="5">
    <source>
        <dbReference type="Google" id="ProtNLM"/>
    </source>
</evidence>
<dbReference type="PANTHER" id="PTHR32114">
    <property type="entry name" value="ABC TRANSPORTER ABCH.3"/>
    <property type="match status" value="1"/>
</dbReference>
<accession>A0A6C0EF44</accession>
<evidence type="ECO:0000259" key="3">
    <source>
        <dbReference type="Pfam" id="PF13476"/>
    </source>
</evidence>
<dbReference type="Gene3D" id="3.60.21.10">
    <property type="match status" value="1"/>
</dbReference>
<dbReference type="SUPFAM" id="SSF56300">
    <property type="entry name" value="Metallo-dependent phosphatases"/>
    <property type="match status" value="1"/>
</dbReference>
<evidence type="ECO:0000313" key="4">
    <source>
        <dbReference type="EMBL" id="QHT27837.1"/>
    </source>
</evidence>
<dbReference type="Pfam" id="PF00149">
    <property type="entry name" value="Metallophos"/>
    <property type="match status" value="1"/>
</dbReference>
<dbReference type="InterPro" id="IPR027417">
    <property type="entry name" value="P-loop_NTPase"/>
</dbReference>
<protein>
    <recommendedName>
        <fullName evidence="5">Calcineurin-like phosphoesterase domain-containing protein</fullName>
    </recommendedName>
</protein>
<proteinExistence type="predicted"/>
<organism evidence="4">
    <name type="scientific">viral metagenome</name>
    <dbReference type="NCBI Taxonomy" id="1070528"/>
    <lineage>
        <taxon>unclassified sequences</taxon>
        <taxon>metagenomes</taxon>
        <taxon>organismal metagenomes</taxon>
    </lineage>
</organism>
<dbReference type="InterPro" id="IPR029052">
    <property type="entry name" value="Metallo-depent_PP-like"/>
</dbReference>
<reference evidence="4" key="1">
    <citation type="journal article" date="2020" name="Nature">
        <title>Giant virus diversity and host interactions through global metagenomics.</title>
        <authorList>
            <person name="Schulz F."/>
            <person name="Roux S."/>
            <person name="Paez-Espino D."/>
            <person name="Jungbluth S."/>
            <person name="Walsh D.A."/>
            <person name="Denef V.J."/>
            <person name="McMahon K.D."/>
            <person name="Konstantinidis K.T."/>
            <person name="Eloe-Fadrosh E.A."/>
            <person name="Kyrpides N.C."/>
            <person name="Woyke T."/>
        </authorList>
    </citation>
    <scope>NUCLEOTIDE SEQUENCE</scope>
    <source>
        <strain evidence="4">GVMAG-M-3300000115-19</strain>
    </source>
</reference>
<dbReference type="InterPro" id="IPR004843">
    <property type="entry name" value="Calcineurin-like_PHP"/>
</dbReference>
<name>A0A6C0EF44_9ZZZZ</name>
<dbReference type="SUPFAM" id="SSF52540">
    <property type="entry name" value="P-loop containing nucleoside triphosphate hydrolases"/>
    <property type="match status" value="1"/>
</dbReference>
<evidence type="ECO:0000256" key="1">
    <source>
        <dbReference type="SAM" id="Coils"/>
    </source>
</evidence>
<feature type="coiled-coil region" evidence="1">
    <location>
        <begin position="992"/>
        <end position="1098"/>
    </location>
</feature>
<dbReference type="Gene3D" id="3.40.50.300">
    <property type="entry name" value="P-loop containing nucleotide triphosphate hydrolases"/>
    <property type="match status" value="2"/>
</dbReference>
<dbReference type="Pfam" id="PF13476">
    <property type="entry name" value="AAA_23"/>
    <property type="match status" value="1"/>
</dbReference>
<dbReference type="GO" id="GO:0016887">
    <property type="term" value="F:ATP hydrolysis activity"/>
    <property type="evidence" value="ECO:0007669"/>
    <property type="project" value="InterPro"/>
</dbReference>
<keyword evidence="1" id="KW-0175">Coiled coil</keyword>